<dbReference type="Proteomes" id="UP001152087">
    <property type="component" value="Unassembled WGS sequence"/>
</dbReference>
<dbReference type="PANTHER" id="PTHR33048:SF166">
    <property type="entry name" value="PTH11-LIKE INTEGRAL MEMBRANE PROTEIN"/>
    <property type="match status" value="1"/>
</dbReference>
<sequence>MSLYLTKISILLLYARILTRSKYRMAIYVASIIVGVSFVYTMVITFLACRPLHGFWKPATQTCLTSEYWIVSTAMHLGTDLLATILPFPLVLTLNMRVTERAILLLLFGLGFL</sequence>
<evidence type="ECO:0000256" key="3">
    <source>
        <dbReference type="ARBA" id="ARBA00022989"/>
    </source>
</evidence>
<comment type="similarity">
    <text evidence="5">Belongs to the SAT4 family.</text>
</comment>
<keyword evidence="9" id="KW-1185">Reference proteome</keyword>
<reference evidence="8" key="1">
    <citation type="submission" date="2022-09" db="EMBL/GenBank/DDBJ databases">
        <title>Fusarium specimens isolated from Avocado Roots.</title>
        <authorList>
            <person name="Stajich J."/>
            <person name="Roper C."/>
            <person name="Heimlech-Rivalta G."/>
        </authorList>
    </citation>
    <scope>NUCLEOTIDE SEQUENCE</scope>
    <source>
        <strain evidence="8">A02</strain>
    </source>
</reference>
<keyword evidence="4 6" id="KW-0472">Membrane</keyword>
<keyword evidence="2 6" id="KW-0812">Transmembrane</keyword>
<evidence type="ECO:0000256" key="4">
    <source>
        <dbReference type="ARBA" id="ARBA00023136"/>
    </source>
</evidence>
<evidence type="ECO:0000259" key="7">
    <source>
        <dbReference type="Pfam" id="PF20684"/>
    </source>
</evidence>
<dbReference type="EMBL" id="JAOQAV010000030">
    <property type="protein sequence ID" value="KAJ4183242.1"/>
    <property type="molecule type" value="Genomic_DNA"/>
</dbReference>
<name>A0A9W8UWD8_9HYPO</name>
<dbReference type="GO" id="GO:0016020">
    <property type="term" value="C:membrane"/>
    <property type="evidence" value="ECO:0007669"/>
    <property type="project" value="UniProtKB-SubCell"/>
</dbReference>
<dbReference type="OrthoDB" id="3552356at2759"/>
<dbReference type="Pfam" id="PF20684">
    <property type="entry name" value="Fung_rhodopsin"/>
    <property type="match status" value="1"/>
</dbReference>
<protein>
    <recommendedName>
        <fullName evidence="7">Rhodopsin domain-containing protein</fullName>
    </recommendedName>
</protein>
<evidence type="ECO:0000256" key="2">
    <source>
        <dbReference type="ARBA" id="ARBA00022692"/>
    </source>
</evidence>
<evidence type="ECO:0000313" key="8">
    <source>
        <dbReference type="EMBL" id="KAJ4183242.1"/>
    </source>
</evidence>
<dbReference type="PANTHER" id="PTHR33048">
    <property type="entry name" value="PTH11-LIKE INTEGRAL MEMBRANE PROTEIN (AFU_ORTHOLOGUE AFUA_5G11245)"/>
    <property type="match status" value="1"/>
</dbReference>
<dbReference type="InterPro" id="IPR052337">
    <property type="entry name" value="SAT4-like"/>
</dbReference>
<dbReference type="AlphaFoldDB" id="A0A9W8UWD8"/>
<evidence type="ECO:0000313" key="9">
    <source>
        <dbReference type="Proteomes" id="UP001152087"/>
    </source>
</evidence>
<keyword evidence="3 6" id="KW-1133">Transmembrane helix</keyword>
<evidence type="ECO:0000256" key="1">
    <source>
        <dbReference type="ARBA" id="ARBA00004141"/>
    </source>
</evidence>
<organism evidence="8 9">
    <name type="scientific">Fusarium falciforme</name>
    <dbReference type="NCBI Taxonomy" id="195108"/>
    <lineage>
        <taxon>Eukaryota</taxon>
        <taxon>Fungi</taxon>
        <taxon>Dikarya</taxon>
        <taxon>Ascomycota</taxon>
        <taxon>Pezizomycotina</taxon>
        <taxon>Sordariomycetes</taxon>
        <taxon>Hypocreomycetidae</taxon>
        <taxon>Hypocreales</taxon>
        <taxon>Nectriaceae</taxon>
        <taxon>Fusarium</taxon>
        <taxon>Fusarium solani species complex</taxon>
    </lineage>
</organism>
<feature type="transmembrane region" description="Helical" evidence="6">
    <location>
        <begin position="68"/>
        <end position="92"/>
    </location>
</feature>
<gene>
    <name evidence="8" type="ORF">NW755_009731</name>
</gene>
<dbReference type="InterPro" id="IPR049326">
    <property type="entry name" value="Rhodopsin_dom_fungi"/>
</dbReference>
<evidence type="ECO:0000256" key="6">
    <source>
        <dbReference type="SAM" id="Phobius"/>
    </source>
</evidence>
<feature type="domain" description="Rhodopsin" evidence="7">
    <location>
        <begin position="2"/>
        <end position="112"/>
    </location>
</feature>
<comment type="caution">
    <text evidence="8">The sequence shown here is derived from an EMBL/GenBank/DDBJ whole genome shotgun (WGS) entry which is preliminary data.</text>
</comment>
<feature type="transmembrane region" description="Helical" evidence="6">
    <location>
        <begin position="26"/>
        <end position="48"/>
    </location>
</feature>
<comment type="subcellular location">
    <subcellularLocation>
        <location evidence="1">Membrane</location>
        <topology evidence="1">Multi-pass membrane protein</topology>
    </subcellularLocation>
</comment>
<evidence type="ECO:0000256" key="5">
    <source>
        <dbReference type="ARBA" id="ARBA00038359"/>
    </source>
</evidence>
<proteinExistence type="inferred from homology"/>
<accession>A0A9W8UWD8</accession>